<evidence type="ECO:0000313" key="4">
    <source>
        <dbReference type="Proteomes" id="UP000821866"/>
    </source>
</evidence>
<dbReference type="Pfam" id="PF05918">
    <property type="entry name" value="API5"/>
    <property type="match status" value="1"/>
</dbReference>
<reference evidence="3" key="1">
    <citation type="journal article" date="2020" name="Cell">
        <title>Large-Scale Comparative Analyses of Tick Genomes Elucidate Their Genetic Diversity and Vector Capacities.</title>
        <authorList>
            <consortium name="Tick Genome and Microbiome Consortium (TIGMIC)"/>
            <person name="Jia N."/>
            <person name="Wang J."/>
            <person name="Shi W."/>
            <person name="Du L."/>
            <person name="Sun Y."/>
            <person name="Zhan W."/>
            <person name="Jiang J.F."/>
            <person name="Wang Q."/>
            <person name="Zhang B."/>
            <person name="Ji P."/>
            <person name="Bell-Sakyi L."/>
            <person name="Cui X.M."/>
            <person name="Yuan T.T."/>
            <person name="Jiang B.G."/>
            <person name="Yang W.F."/>
            <person name="Lam T.T."/>
            <person name="Chang Q.C."/>
            <person name="Ding S.J."/>
            <person name="Wang X.J."/>
            <person name="Zhu J.G."/>
            <person name="Ruan X.D."/>
            <person name="Zhao L."/>
            <person name="Wei J.T."/>
            <person name="Ye R.Z."/>
            <person name="Que T.C."/>
            <person name="Du C.H."/>
            <person name="Zhou Y.H."/>
            <person name="Cheng J.X."/>
            <person name="Dai P.F."/>
            <person name="Guo W.B."/>
            <person name="Han X.H."/>
            <person name="Huang E.J."/>
            <person name="Li L.F."/>
            <person name="Wei W."/>
            <person name="Gao Y.C."/>
            <person name="Liu J.Z."/>
            <person name="Shao H.Z."/>
            <person name="Wang X."/>
            <person name="Wang C.C."/>
            <person name="Yang T.C."/>
            <person name="Huo Q.B."/>
            <person name="Li W."/>
            <person name="Chen H.Y."/>
            <person name="Chen S.E."/>
            <person name="Zhou L.G."/>
            <person name="Ni X.B."/>
            <person name="Tian J.H."/>
            <person name="Sheng Y."/>
            <person name="Liu T."/>
            <person name="Pan Y.S."/>
            <person name="Xia L.Y."/>
            <person name="Li J."/>
            <person name="Zhao F."/>
            <person name="Cao W.C."/>
        </authorList>
    </citation>
    <scope>NUCLEOTIDE SEQUENCE</scope>
    <source>
        <strain evidence="3">Rmic-2018</strain>
    </source>
</reference>
<dbReference type="PANTHER" id="PTHR12758:SF19">
    <property type="entry name" value="APOPTOSIS INHIBITOR 5"/>
    <property type="match status" value="1"/>
</dbReference>
<gene>
    <name evidence="3" type="ORF">HPB51_014302</name>
</gene>
<protein>
    <recommendedName>
        <fullName evidence="5">Apoptosis inhibitor 5</fullName>
    </recommendedName>
</protein>
<dbReference type="Proteomes" id="UP000821866">
    <property type="component" value="Unassembled WGS sequence"/>
</dbReference>
<keyword evidence="2" id="KW-0053">Apoptosis</keyword>
<dbReference type="PANTHER" id="PTHR12758">
    <property type="entry name" value="APOPTOSIS INHIBITOR 5-RELATED"/>
    <property type="match status" value="1"/>
</dbReference>
<dbReference type="SUPFAM" id="SSF48371">
    <property type="entry name" value="ARM repeat"/>
    <property type="match status" value="1"/>
</dbReference>
<dbReference type="AlphaFoldDB" id="A0A9J6DVM3"/>
<evidence type="ECO:0008006" key="5">
    <source>
        <dbReference type="Google" id="ProtNLM"/>
    </source>
</evidence>
<accession>A0A9J6DVM3</accession>
<evidence type="ECO:0000313" key="3">
    <source>
        <dbReference type="EMBL" id="KAH8025969.1"/>
    </source>
</evidence>
<dbReference type="GO" id="GO:0043066">
    <property type="term" value="P:negative regulation of apoptotic process"/>
    <property type="evidence" value="ECO:0007669"/>
    <property type="project" value="TreeGrafter"/>
</dbReference>
<comment type="similarity">
    <text evidence="1">Belongs to the API5 family.</text>
</comment>
<comment type="caution">
    <text evidence="3">The sequence shown here is derived from an EMBL/GenBank/DDBJ whole genome shotgun (WGS) entry which is preliminary data.</text>
</comment>
<evidence type="ECO:0000256" key="2">
    <source>
        <dbReference type="ARBA" id="ARBA00022703"/>
    </source>
</evidence>
<organism evidence="3 4">
    <name type="scientific">Rhipicephalus microplus</name>
    <name type="common">Cattle tick</name>
    <name type="synonym">Boophilus microplus</name>
    <dbReference type="NCBI Taxonomy" id="6941"/>
    <lineage>
        <taxon>Eukaryota</taxon>
        <taxon>Metazoa</taxon>
        <taxon>Ecdysozoa</taxon>
        <taxon>Arthropoda</taxon>
        <taxon>Chelicerata</taxon>
        <taxon>Arachnida</taxon>
        <taxon>Acari</taxon>
        <taxon>Parasitiformes</taxon>
        <taxon>Ixodida</taxon>
        <taxon>Ixodoidea</taxon>
        <taxon>Ixodidae</taxon>
        <taxon>Rhipicephalinae</taxon>
        <taxon>Rhipicephalus</taxon>
        <taxon>Boophilus</taxon>
    </lineage>
</organism>
<dbReference type="EMBL" id="JABSTU010000007">
    <property type="protein sequence ID" value="KAH8025969.1"/>
    <property type="molecule type" value="Genomic_DNA"/>
</dbReference>
<evidence type="ECO:0000256" key="1">
    <source>
        <dbReference type="ARBA" id="ARBA00009515"/>
    </source>
</evidence>
<keyword evidence="4" id="KW-1185">Reference proteome</keyword>
<sequence length="332" mass="36180">MRMSSFCGPRLTPASRSQPKKMDKVDVLYKKYDVLASAGDKISEHEADYLVILESVKGSPSEKRLASQFIARFFKSFPHLSEKAIDAQLDLCEDADVAVSAIKDLPSFCKDSKEYVPKIADVLAQLLLTEDHTELVVIQHSLRAIKFLCTKLPSMGADVLTKEVEEFLFQDLHIQVMQDVTGQEFTSLMQLLSGLKLSKTIPGQQALVDLAAEQADLGKPLGEAPGAGDGTSQAEALAKLVQCVRQALPYFSPYVSSSKFVTHLCQHALPGQPLLKAETLELLKQLAEMVPFAANLSAEDLEACLKLVFEKLLSTQTMEHPIGGSGGQCAQG</sequence>
<proteinExistence type="inferred from homology"/>
<reference evidence="3" key="2">
    <citation type="submission" date="2021-09" db="EMBL/GenBank/DDBJ databases">
        <authorList>
            <person name="Jia N."/>
            <person name="Wang J."/>
            <person name="Shi W."/>
            <person name="Du L."/>
            <person name="Sun Y."/>
            <person name="Zhan W."/>
            <person name="Jiang J."/>
            <person name="Wang Q."/>
            <person name="Zhang B."/>
            <person name="Ji P."/>
            <person name="Sakyi L.B."/>
            <person name="Cui X."/>
            <person name="Yuan T."/>
            <person name="Jiang B."/>
            <person name="Yang W."/>
            <person name="Lam T.T.-Y."/>
            <person name="Chang Q."/>
            <person name="Ding S."/>
            <person name="Wang X."/>
            <person name="Zhu J."/>
            <person name="Ruan X."/>
            <person name="Zhao L."/>
            <person name="Wei J."/>
            <person name="Que T."/>
            <person name="Du C."/>
            <person name="Cheng J."/>
            <person name="Dai P."/>
            <person name="Han X."/>
            <person name="Huang E."/>
            <person name="Gao Y."/>
            <person name="Liu J."/>
            <person name="Shao H."/>
            <person name="Ye R."/>
            <person name="Li L."/>
            <person name="Wei W."/>
            <person name="Wang X."/>
            <person name="Wang C."/>
            <person name="Huo Q."/>
            <person name="Li W."/>
            <person name="Guo W."/>
            <person name="Chen H."/>
            <person name="Chen S."/>
            <person name="Zhou L."/>
            <person name="Zhou L."/>
            <person name="Ni X."/>
            <person name="Tian J."/>
            <person name="Zhou Y."/>
            <person name="Sheng Y."/>
            <person name="Liu T."/>
            <person name="Pan Y."/>
            <person name="Xia L."/>
            <person name="Li J."/>
            <person name="Zhao F."/>
            <person name="Cao W."/>
        </authorList>
    </citation>
    <scope>NUCLEOTIDE SEQUENCE</scope>
    <source>
        <strain evidence="3">Rmic-2018</strain>
        <tissue evidence="3">Larvae</tissue>
    </source>
</reference>
<dbReference type="GO" id="GO:0003723">
    <property type="term" value="F:RNA binding"/>
    <property type="evidence" value="ECO:0007669"/>
    <property type="project" value="TreeGrafter"/>
</dbReference>
<dbReference type="VEuPathDB" id="VectorBase:LOC119170609"/>
<dbReference type="GO" id="GO:0006915">
    <property type="term" value="P:apoptotic process"/>
    <property type="evidence" value="ECO:0007669"/>
    <property type="project" value="UniProtKB-KW"/>
</dbReference>
<name>A0A9J6DVM3_RHIMP</name>
<dbReference type="InterPro" id="IPR008383">
    <property type="entry name" value="API5"/>
</dbReference>
<dbReference type="GO" id="GO:0005634">
    <property type="term" value="C:nucleus"/>
    <property type="evidence" value="ECO:0007669"/>
    <property type="project" value="TreeGrafter"/>
</dbReference>
<dbReference type="InterPro" id="IPR016024">
    <property type="entry name" value="ARM-type_fold"/>
</dbReference>